<dbReference type="Proteomes" id="UP000305888">
    <property type="component" value="Chromosome"/>
</dbReference>
<dbReference type="RefSeq" id="WP_138577180.1">
    <property type="nucleotide sequence ID" value="NZ_CP040818.1"/>
</dbReference>
<evidence type="ECO:0000313" key="2">
    <source>
        <dbReference type="Proteomes" id="UP000305888"/>
    </source>
</evidence>
<dbReference type="AlphaFoldDB" id="A0A5B8FWQ2"/>
<sequence length="78" mass="8667">MNNATLTIRTQPTRMLPPNEAAGYLGMTLAAFKREQPVRPIEVARGVLRYDQRDLDVWIDNLKAGSGEQDADILGRLG</sequence>
<protein>
    <recommendedName>
        <fullName evidence="3">Helix-turn-helix domain-containing protein</fullName>
    </recommendedName>
</protein>
<evidence type="ECO:0008006" key="3">
    <source>
        <dbReference type="Google" id="ProtNLM"/>
    </source>
</evidence>
<keyword evidence="2" id="KW-1185">Reference proteome</keyword>
<reference evidence="1 2" key="1">
    <citation type="submission" date="2019-06" db="EMBL/GenBank/DDBJ databases">
        <title>Genome sequence of Rhodobacteraceae bacterium D4M1.</title>
        <authorList>
            <person name="Cao J."/>
        </authorList>
    </citation>
    <scope>NUCLEOTIDE SEQUENCE [LARGE SCALE GENOMIC DNA]</scope>
    <source>
        <strain evidence="1 2">D4M1</strain>
    </source>
</reference>
<dbReference type="OrthoDB" id="7862841at2"/>
<name>A0A5B8FWQ2_9RHOB</name>
<dbReference type="EMBL" id="CP040818">
    <property type="protein sequence ID" value="QDL90473.1"/>
    <property type="molecule type" value="Genomic_DNA"/>
</dbReference>
<gene>
    <name evidence="1" type="ORF">FDP22_00885</name>
</gene>
<organism evidence="1 2">
    <name type="scientific">Paroceanicella profunda</name>
    <dbReference type="NCBI Taxonomy" id="2579971"/>
    <lineage>
        <taxon>Bacteria</taxon>
        <taxon>Pseudomonadati</taxon>
        <taxon>Pseudomonadota</taxon>
        <taxon>Alphaproteobacteria</taxon>
        <taxon>Rhodobacterales</taxon>
        <taxon>Paracoccaceae</taxon>
        <taxon>Paroceanicella</taxon>
    </lineage>
</organism>
<accession>A0A5B8FWQ2</accession>
<dbReference type="KEGG" id="ppru:FDP22_00885"/>
<evidence type="ECO:0000313" key="1">
    <source>
        <dbReference type="EMBL" id="QDL90473.1"/>
    </source>
</evidence>
<proteinExistence type="predicted"/>